<dbReference type="Proteomes" id="UP000318571">
    <property type="component" value="Chromosome 5"/>
</dbReference>
<accession>A0A553PH62</accession>
<keyword evidence="2" id="KW-0812">Transmembrane</keyword>
<evidence type="ECO:0000256" key="1">
    <source>
        <dbReference type="SAM" id="MobiDB-lite"/>
    </source>
</evidence>
<dbReference type="PROSITE" id="PS51257">
    <property type="entry name" value="PROKAR_LIPOPROTEIN"/>
    <property type="match status" value="1"/>
</dbReference>
<feature type="transmembrane region" description="Helical" evidence="2">
    <location>
        <begin position="7"/>
        <end position="26"/>
    </location>
</feature>
<feature type="region of interest" description="Disordered" evidence="1">
    <location>
        <begin position="176"/>
        <end position="195"/>
    </location>
</feature>
<evidence type="ECO:0000256" key="2">
    <source>
        <dbReference type="SAM" id="Phobius"/>
    </source>
</evidence>
<dbReference type="AlphaFoldDB" id="A0A553PH62"/>
<sequence length="195" mass="23862">MAFRWNFWIMIVTGIVSCLIASALSMEPSDHEEHTDFERSRRIPYMYPQQYRSGPFFEYDNEDEDDNPKEEELVRQLRIPYYYPKYGGAMNYFKRFRDNPQEKKRSLKKRGIPYFYPNMKYNFWPEYKRFMPAALKRTTKRNLGQIFSEDLSAFGYDKRSPWEDDKEFLEEWENSLASSDENQEERKRKRKRVVV</sequence>
<protein>
    <submittedName>
        <fullName evidence="3">Uncharacterized protein</fullName>
    </submittedName>
</protein>
<dbReference type="EMBL" id="VCGU01000004">
    <property type="protein sequence ID" value="TRY77022.1"/>
    <property type="molecule type" value="Genomic_DNA"/>
</dbReference>
<keyword evidence="4" id="KW-1185">Reference proteome</keyword>
<organism evidence="3 4">
    <name type="scientific">Tigriopus californicus</name>
    <name type="common">Marine copepod</name>
    <dbReference type="NCBI Taxonomy" id="6832"/>
    <lineage>
        <taxon>Eukaryota</taxon>
        <taxon>Metazoa</taxon>
        <taxon>Ecdysozoa</taxon>
        <taxon>Arthropoda</taxon>
        <taxon>Crustacea</taxon>
        <taxon>Multicrustacea</taxon>
        <taxon>Hexanauplia</taxon>
        <taxon>Copepoda</taxon>
        <taxon>Harpacticoida</taxon>
        <taxon>Harpacticidae</taxon>
        <taxon>Tigriopus</taxon>
    </lineage>
</organism>
<gene>
    <name evidence="3" type="ORF">TCAL_00009</name>
</gene>
<reference evidence="3 4" key="1">
    <citation type="journal article" date="2018" name="Nat. Ecol. Evol.">
        <title>Genomic signatures of mitonuclear coevolution across populations of Tigriopus californicus.</title>
        <authorList>
            <person name="Barreto F.S."/>
            <person name="Watson E.T."/>
            <person name="Lima T.G."/>
            <person name="Willett C.S."/>
            <person name="Edmands S."/>
            <person name="Li W."/>
            <person name="Burton R.S."/>
        </authorList>
    </citation>
    <scope>NUCLEOTIDE SEQUENCE [LARGE SCALE GENOMIC DNA]</scope>
    <source>
        <strain evidence="3 4">San Diego</strain>
    </source>
</reference>
<keyword evidence="2" id="KW-1133">Transmembrane helix</keyword>
<keyword evidence="2" id="KW-0472">Membrane</keyword>
<evidence type="ECO:0000313" key="3">
    <source>
        <dbReference type="EMBL" id="TRY77022.1"/>
    </source>
</evidence>
<comment type="caution">
    <text evidence="3">The sequence shown here is derived from an EMBL/GenBank/DDBJ whole genome shotgun (WGS) entry which is preliminary data.</text>
</comment>
<evidence type="ECO:0000313" key="4">
    <source>
        <dbReference type="Proteomes" id="UP000318571"/>
    </source>
</evidence>
<name>A0A553PH62_TIGCA</name>
<proteinExistence type="predicted"/>